<dbReference type="GO" id="GO:0062054">
    <property type="term" value="F:fluoride channel activity"/>
    <property type="evidence" value="ECO:0007669"/>
    <property type="project" value="UniProtKB-UniRule"/>
</dbReference>
<evidence type="ECO:0000256" key="5">
    <source>
        <dbReference type="ARBA" id="ARBA00022723"/>
    </source>
</evidence>
<keyword evidence="9 14" id="KW-0472">Membrane</keyword>
<feature type="transmembrane region" description="Helical" evidence="14">
    <location>
        <begin position="23"/>
        <end position="41"/>
    </location>
</feature>
<comment type="similarity">
    <text evidence="11 14">Belongs to the fluoride channel Fluc/FEX (TC 1.A.43) family.</text>
</comment>
<accession>A0A4R6BFS7</accession>
<keyword evidence="16" id="KW-1185">Reference proteome</keyword>
<comment type="activity regulation">
    <text evidence="14">Na(+) is not transported, but it plays an essential structural role and its presence is essential for fluoride channel function.</text>
</comment>
<dbReference type="GO" id="GO:0046872">
    <property type="term" value="F:metal ion binding"/>
    <property type="evidence" value="ECO:0007669"/>
    <property type="project" value="UniProtKB-KW"/>
</dbReference>
<dbReference type="InterPro" id="IPR003691">
    <property type="entry name" value="FluC"/>
</dbReference>
<evidence type="ECO:0000256" key="12">
    <source>
        <dbReference type="ARBA" id="ARBA00035585"/>
    </source>
</evidence>
<evidence type="ECO:0000256" key="9">
    <source>
        <dbReference type="ARBA" id="ARBA00023136"/>
    </source>
</evidence>
<feature type="transmembrane region" description="Helical" evidence="14">
    <location>
        <begin position="47"/>
        <end position="68"/>
    </location>
</feature>
<keyword evidence="2 14" id="KW-0813">Transport</keyword>
<reference evidence="15 16" key="1">
    <citation type="submission" date="2019-01" db="EMBL/GenBank/DDBJ databases">
        <title>Draft genome sequences of the type strains of six Macrococcus species.</title>
        <authorList>
            <person name="Mazhar S."/>
            <person name="Altermann E."/>
            <person name="Hill C."/>
            <person name="Mcauliffe O."/>
        </authorList>
    </citation>
    <scope>NUCLEOTIDE SEQUENCE [LARGE SCALE GENOMIC DNA]</scope>
    <source>
        <strain evidence="15 16">CCM4811</strain>
    </source>
</reference>
<evidence type="ECO:0000256" key="7">
    <source>
        <dbReference type="ARBA" id="ARBA00023053"/>
    </source>
</evidence>
<evidence type="ECO:0000256" key="6">
    <source>
        <dbReference type="ARBA" id="ARBA00022989"/>
    </source>
</evidence>
<dbReference type="PANTHER" id="PTHR28259">
    <property type="entry name" value="FLUORIDE EXPORT PROTEIN 1-RELATED"/>
    <property type="match status" value="1"/>
</dbReference>
<name>A0A4R6BFS7_9STAP</name>
<keyword evidence="4 14" id="KW-0812">Transmembrane</keyword>
<keyword evidence="3 14" id="KW-1003">Cell membrane</keyword>
<keyword evidence="10 14" id="KW-0407">Ion channel</keyword>
<keyword evidence="8 14" id="KW-0406">Ion transport</keyword>
<organism evidence="15 16">
    <name type="scientific">Macrococcus brunensis</name>
    <dbReference type="NCBI Taxonomy" id="198483"/>
    <lineage>
        <taxon>Bacteria</taxon>
        <taxon>Bacillati</taxon>
        <taxon>Bacillota</taxon>
        <taxon>Bacilli</taxon>
        <taxon>Bacillales</taxon>
        <taxon>Staphylococcaceae</taxon>
        <taxon>Macrococcus</taxon>
    </lineage>
</organism>
<keyword evidence="5 14" id="KW-0479">Metal-binding</keyword>
<evidence type="ECO:0000256" key="13">
    <source>
        <dbReference type="ARBA" id="ARBA00049940"/>
    </source>
</evidence>
<evidence type="ECO:0000256" key="1">
    <source>
        <dbReference type="ARBA" id="ARBA00004651"/>
    </source>
</evidence>
<dbReference type="GO" id="GO:0005886">
    <property type="term" value="C:plasma membrane"/>
    <property type="evidence" value="ECO:0007669"/>
    <property type="project" value="UniProtKB-SubCell"/>
</dbReference>
<comment type="function">
    <text evidence="13 14">Fluoride-specific ion channel. Important for reducing fluoride concentration in the cell, thus reducing its toxicity.</text>
</comment>
<evidence type="ECO:0000256" key="11">
    <source>
        <dbReference type="ARBA" id="ARBA00035120"/>
    </source>
</evidence>
<evidence type="ECO:0000256" key="10">
    <source>
        <dbReference type="ARBA" id="ARBA00023303"/>
    </source>
</evidence>
<evidence type="ECO:0000313" key="15">
    <source>
        <dbReference type="EMBL" id="TDL98704.1"/>
    </source>
</evidence>
<dbReference type="HAMAP" id="MF_00454">
    <property type="entry name" value="FluC"/>
    <property type="match status" value="1"/>
</dbReference>
<evidence type="ECO:0000256" key="4">
    <source>
        <dbReference type="ARBA" id="ARBA00022692"/>
    </source>
</evidence>
<evidence type="ECO:0000256" key="14">
    <source>
        <dbReference type="HAMAP-Rule" id="MF_00454"/>
    </source>
</evidence>
<comment type="catalytic activity">
    <reaction evidence="12">
        <text>fluoride(in) = fluoride(out)</text>
        <dbReference type="Rhea" id="RHEA:76159"/>
        <dbReference type="ChEBI" id="CHEBI:17051"/>
    </reaction>
    <physiologicalReaction direction="left-to-right" evidence="12">
        <dbReference type="Rhea" id="RHEA:76160"/>
    </physiologicalReaction>
</comment>
<protein>
    <recommendedName>
        <fullName evidence="14">Fluoride-specific ion channel FluC</fullName>
    </recommendedName>
</protein>
<dbReference type="AlphaFoldDB" id="A0A4R6BFS7"/>
<dbReference type="Proteomes" id="UP000295310">
    <property type="component" value="Unassembled WGS sequence"/>
</dbReference>
<dbReference type="PANTHER" id="PTHR28259:SF16">
    <property type="entry name" value="FLUORIDE-SPECIFIC ION CHANNEL FLUC 2"/>
    <property type="match status" value="1"/>
</dbReference>
<evidence type="ECO:0000256" key="8">
    <source>
        <dbReference type="ARBA" id="ARBA00023065"/>
    </source>
</evidence>
<dbReference type="RefSeq" id="WP_133431296.1">
    <property type="nucleotide sequence ID" value="NZ_CP092179.1"/>
</dbReference>
<feature type="transmembrane region" description="Helical" evidence="14">
    <location>
        <begin position="80"/>
        <end position="101"/>
    </location>
</feature>
<keyword evidence="6 14" id="KW-1133">Transmembrane helix</keyword>
<feature type="binding site" evidence="14">
    <location>
        <position position="57"/>
    </location>
    <ligand>
        <name>Na(+)</name>
        <dbReference type="ChEBI" id="CHEBI:29101"/>
        <note>structural</note>
    </ligand>
</feature>
<dbReference type="OrthoDB" id="9815830at2"/>
<evidence type="ECO:0000256" key="3">
    <source>
        <dbReference type="ARBA" id="ARBA00022475"/>
    </source>
</evidence>
<evidence type="ECO:0000256" key="2">
    <source>
        <dbReference type="ARBA" id="ARBA00022448"/>
    </source>
</evidence>
<gene>
    <name evidence="14" type="primary">fluC</name>
    <name evidence="14" type="synonym">crcB</name>
    <name evidence="15" type="ORF">ERX27_02540</name>
</gene>
<dbReference type="Pfam" id="PF02537">
    <property type="entry name" value="CRCB"/>
    <property type="match status" value="1"/>
</dbReference>
<sequence length="102" mass="11107">MVGLGAMLGAIIRVYLSQFNGQFPWVTLGINITGSLILGLISHFDSVYLFIGTGMMGGLTTFSTFALESIQLFENDRTKSLLYVLLSIILPILGYLTGMLIL</sequence>
<keyword evidence="7 14" id="KW-0915">Sodium</keyword>
<dbReference type="EMBL" id="SCWA01000003">
    <property type="protein sequence ID" value="TDL98704.1"/>
    <property type="molecule type" value="Genomic_DNA"/>
</dbReference>
<dbReference type="GO" id="GO:0140114">
    <property type="term" value="P:cellular detoxification of fluoride"/>
    <property type="evidence" value="ECO:0007669"/>
    <property type="project" value="UniProtKB-UniRule"/>
</dbReference>
<evidence type="ECO:0000313" key="16">
    <source>
        <dbReference type="Proteomes" id="UP000295310"/>
    </source>
</evidence>
<proteinExistence type="inferred from homology"/>
<feature type="binding site" evidence="14">
    <location>
        <position position="60"/>
    </location>
    <ligand>
        <name>Na(+)</name>
        <dbReference type="ChEBI" id="CHEBI:29101"/>
        <note>structural</note>
    </ligand>
</feature>
<comment type="subcellular location">
    <subcellularLocation>
        <location evidence="1 14">Cell membrane</location>
        <topology evidence="1 14">Multi-pass membrane protein</topology>
    </subcellularLocation>
</comment>
<comment type="caution">
    <text evidence="15">The sequence shown here is derived from an EMBL/GenBank/DDBJ whole genome shotgun (WGS) entry which is preliminary data.</text>
</comment>